<reference evidence="5" key="1">
    <citation type="journal article" date="2019" name="Gigascience">
        <title>De novo genome assembly of the endangered Acer yangbiense, a plant species with extremely small populations endemic to Yunnan Province, China.</title>
        <authorList>
            <person name="Yang J."/>
            <person name="Wariss H.M."/>
            <person name="Tao L."/>
            <person name="Zhang R."/>
            <person name="Yun Q."/>
            <person name="Hollingsworth P."/>
            <person name="Dao Z."/>
            <person name="Luo G."/>
            <person name="Guo H."/>
            <person name="Ma Y."/>
            <person name="Sun W."/>
        </authorList>
    </citation>
    <scope>NUCLEOTIDE SEQUENCE [LARGE SCALE GENOMIC DNA]</scope>
    <source>
        <strain evidence="5">cv. Malutang</strain>
    </source>
</reference>
<feature type="region of interest" description="Disordered" evidence="3">
    <location>
        <begin position="1"/>
        <end position="25"/>
    </location>
</feature>
<protein>
    <submittedName>
        <fullName evidence="4">Uncharacterized protein</fullName>
    </submittedName>
</protein>
<evidence type="ECO:0000256" key="2">
    <source>
        <dbReference type="ARBA" id="ARBA00022679"/>
    </source>
</evidence>
<evidence type="ECO:0000313" key="5">
    <source>
        <dbReference type="Proteomes" id="UP000323000"/>
    </source>
</evidence>
<proteinExistence type="inferred from homology"/>
<evidence type="ECO:0000256" key="1">
    <source>
        <dbReference type="ARBA" id="ARBA00009861"/>
    </source>
</evidence>
<accession>A0A5C7IVL1</accession>
<dbReference type="EMBL" id="VAHF01000001">
    <property type="protein sequence ID" value="TXG73347.1"/>
    <property type="molecule type" value="Genomic_DNA"/>
</dbReference>
<dbReference type="PANTHER" id="PTHR31147:SF66">
    <property type="entry name" value="OS05G0315700 PROTEIN"/>
    <property type="match status" value="1"/>
</dbReference>
<dbReference type="PANTHER" id="PTHR31147">
    <property type="entry name" value="ACYL TRANSFERASE 4"/>
    <property type="match status" value="1"/>
</dbReference>
<dbReference type="AlphaFoldDB" id="A0A5C7IVL1"/>
<dbReference type="OrthoDB" id="1483986at2759"/>
<evidence type="ECO:0000313" key="4">
    <source>
        <dbReference type="EMBL" id="TXG73347.1"/>
    </source>
</evidence>
<dbReference type="GO" id="GO:0016740">
    <property type="term" value="F:transferase activity"/>
    <property type="evidence" value="ECO:0007669"/>
    <property type="project" value="UniProtKB-KW"/>
</dbReference>
<dbReference type="Pfam" id="PF02458">
    <property type="entry name" value="Transferase"/>
    <property type="match status" value="2"/>
</dbReference>
<name>A0A5C7IVL1_9ROSI</name>
<dbReference type="InterPro" id="IPR050898">
    <property type="entry name" value="Plant_acyltransferase"/>
</dbReference>
<comment type="similarity">
    <text evidence="1">Belongs to the plant acyltransferase family.</text>
</comment>
<feature type="compositionally biased region" description="Basic and acidic residues" evidence="3">
    <location>
        <begin position="12"/>
        <end position="25"/>
    </location>
</feature>
<dbReference type="Gene3D" id="3.30.559.10">
    <property type="entry name" value="Chloramphenicol acetyltransferase-like domain"/>
    <property type="match status" value="3"/>
</dbReference>
<gene>
    <name evidence="4" type="ORF">EZV62_001926</name>
</gene>
<dbReference type="Proteomes" id="UP000323000">
    <property type="component" value="Chromosome 1"/>
</dbReference>
<organism evidence="4 5">
    <name type="scientific">Acer yangbiense</name>
    <dbReference type="NCBI Taxonomy" id="1000413"/>
    <lineage>
        <taxon>Eukaryota</taxon>
        <taxon>Viridiplantae</taxon>
        <taxon>Streptophyta</taxon>
        <taxon>Embryophyta</taxon>
        <taxon>Tracheophyta</taxon>
        <taxon>Spermatophyta</taxon>
        <taxon>Magnoliopsida</taxon>
        <taxon>eudicotyledons</taxon>
        <taxon>Gunneridae</taxon>
        <taxon>Pentapetalae</taxon>
        <taxon>rosids</taxon>
        <taxon>malvids</taxon>
        <taxon>Sapindales</taxon>
        <taxon>Sapindaceae</taxon>
        <taxon>Hippocastanoideae</taxon>
        <taxon>Acereae</taxon>
        <taxon>Acer</taxon>
    </lineage>
</organism>
<keyword evidence="5" id="KW-1185">Reference proteome</keyword>
<dbReference type="InterPro" id="IPR023213">
    <property type="entry name" value="CAT-like_dom_sf"/>
</dbReference>
<sequence>MENPSPTSTKKLKTDSNSDHDNQEKMVRDIQKLERDIIAVNRKFYRHPAVDQINFKRFTEKDVSGAYNLVEHMDDSIAVPEQQINLAQDVFFTVQFYYTTKLVYQNRTLAIEDDAMQCEFHVQFDNLYAEDEYSLSGKLRGCFSGSDLPKDVEQTMTKIIMDMSMSIACTMPEYKVVPILVQIGIVLRLSMKEESLFKSELIKMEIDKVKPNNISLIMTSIPCQVAFSVVRKAPELIVPARSHATLSRQVMQLSDIDDQQGLRFQVPLIFFYKNNPSMEGKDPIKVIKEAISRTLVFYYPLAGRLREGFNRKLMVDCTDEGVMFTEADANLKLDQLGDHEIQPPSPYLDQLLPSDDPSIIGCPSMSFQFLKAMEEMAQGTEKPSLLPVWERQLLNARESPRVTCIHHEHEYCDDEIEDYDDSTQDFLRAMDPNENLHKSFFFGPKEIQALRDHLPLDLKKSSTFELITACVWKCRTAALEIDPDEIVRVSCAVNARGKNYNMNLPPGYYGNAFAYPAVCSKAHLLCENPLEYAVELVKEAKAKMSEEYIRSLADLTVIRGRPRPIFKGNMVVSDNSRIGFEEINFGWGKPVYGGLAGAVSFISFYVKYQKSDGEIGKLVPIWLPPSSMVRFEQELNKMITQSAL</sequence>
<evidence type="ECO:0000256" key="3">
    <source>
        <dbReference type="SAM" id="MobiDB-lite"/>
    </source>
</evidence>
<keyword evidence="2" id="KW-0808">Transferase</keyword>
<comment type="caution">
    <text evidence="4">The sequence shown here is derived from an EMBL/GenBank/DDBJ whole genome shotgun (WGS) entry which is preliminary data.</text>
</comment>